<evidence type="ECO:0000313" key="2">
    <source>
        <dbReference type="Proteomes" id="UP001348805"/>
    </source>
</evidence>
<protein>
    <recommendedName>
        <fullName evidence="3">Phage protein</fullName>
    </recommendedName>
</protein>
<keyword evidence="2" id="KW-1185">Reference proteome</keyword>
<reference evidence="1 2" key="1">
    <citation type="submission" date="2023-11" db="EMBL/GenBank/DDBJ databases">
        <authorList>
            <person name="Cook R."/>
            <person name="Crisci M."/>
            <person name="Pye H."/>
            <person name="Adriaenssens E."/>
            <person name="Santini J."/>
        </authorList>
    </citation>
    <scope>NUCLEOTIDE SEQUENCE [LARGE SCALE GENOMIC DNA]</scope>
    <source>
        <strain evidence="1">Lak_Megaphage_RVC_AP3_GC26</strain>
    </source>
</reference>
<name>A0ABZ0Z2D4_9CAUD</name>
<organism evidence="1 2">
    <name type="scientific">phage Lak_Megaphage_RVC_AP3_GC26</name>
    <dbReference type="NCBI Taxonomy" id="3109225"/>
    <lineage>
        <taxon>Viruses</taxon>
        <taxon>Duplodnaviria</taxon>
        <taxon>Heunggongvirae</taxon>
        <taxon>Uroviricota</taxon>
        <taxon>Caudoviricetes</taxon>
        <taxon>Caudoviricetes code 15 clade</taxon>
    </lineage>
</organism>
<accession>A0ABZ0Z2D4</accession>
<proteinExistence type="predicted"/>
<evidence type="ECO:0008006" key="3">
    <source>
        <dbReference type="Google" id="ProtNLM"/>
    </source>
</evidence>
<dbReference type="Proteomes" id="UP001348805">
    <property type="component" value="Segment"/>
</dbReference>
<sequence>MKQKTIIKTEYYADDGKVFTNKTECELYESKVKAPEINLYSVIDKLDAKAVVNYIDLIMGQYNVIKNSEIRDVKIKHMLTKLQDEFKHYISDN</sequence>
<evidence type="ECO:0000313" key="1">
    <source>
        <dbReference type="EMBL" id="WQJ51261.1"/>
    </source>
</evidence>
<dbReference type="EMBL" id="OR769219">
    <property type="protein sequence ID" value="WQJ51261.1"/>
    <property type="molecule type" value="Genomic_DNA"/>
</dbReference>